<evidence type="ECO:0000256" key="8">
    <source>
        <dbReference type="ARBA" id="ARBA00023180"/>
    </source>
</evidence>
<dbReference type="UniPathway" id="UPA00378"/>
<dbReference type="eggNOG" id="KOG1879">
    <property type="taxonomic scope" value="Eukaryota"/>
</dbReference>
<dbReference type="GO" id="GO:0018279">
    <property type="term" value="P:protein N-linked glycosylation via asparagine"/>
    <property type="evidence" value="ECO:0007669"/>
    <property type="project" value="TreeGrafter"/>
</dbReference>
<comment type="cofactor">
    <cofactor evidence="1">
        <name>Ca(2+)</name>
        <dbReference type="ChEBI" id="CHEBI:29108"/>
    </cofactor>
</comment>
<evidence type="ECO:0000259" key="11">
    <source>
        <dbReference type="Pfam" id="PF18401"/>
    </source>
</evidence>
<dbReference type="CDD" id="cd06432">
    <property type="entry name" value="GT8_HUGT1_C_like"/>
    <property type="match status" value="1"/>
</dbReference>
<dbReference type="GeneID" id="9681798"/>
<evidence type="ECO:0000259" key="13">
    <source>
        <dbReference type="Pfam" id="PF18403"/>
    </source>
</evidence>
<feature type="chain" id="PRO_5002911969" evidence="9">
    <location>
        <begin position="24"/>
        <end position="1657"/>
    </location>
</feature>
<dbReference type="Pfam" id="PF18400">
    <property type="entry name" value="Thioredoxin_12"/>
    <property type="match status" value="1"/>
</dbReference>
<dbReference type="InterPro" id="IPR040693">
    <property type="entry name" value="UGGT_TRXL_1"/>
</dbReference>
<dbReference type="InterPro" id="IPR040694">
    <property type="entry name" value="UGGT_TRXL_2"/>
</dbReference>
<evidence type="ECO:0000256" key="1">
    <source>
        <dbReference type="ARBA" id="ARBA00001913"/>
    </source>
</evidence>
<keyword evidence="5 15" id="KW-0808">Transferase</keyword>
<comment type="subcellular location">
    <subcellularLocation>
        <location evidence="2">Endoplasmic reticulum lumen</location>
    </subcellularLocation>
</comment>
<dbReference type="Pfam" id="PF18403">
    <property type="entry name" value="Thioredoxin_15"/>
    <property type="match status" value="1"/>
</dbReference>
<name>C1MLJ1_MICPC</name>
<comment type="pathway">
    <text evidence="3">Protein modification; protein glycosylation.</text>
</comment>
<feature type="domain" description="Glucosyltransferase 24 catalytic" evidence="14">
    <location>
        <begin position="1367"/>
        <end position="1633"/>
    </location>
</feature>
<evidence type="ECO:0000256" key="2">
    <source>
        <dbReference type="ARBA" id="ARBA00004319"/>
    </source>
</evidence>
<dbReference type="EMBL" id="GG663736">
    <property type="protein sequence ID" value="EEH59551.1"/>
    <property type="molecule type" value="Genomic_DNA"/>
</dbReference>
<dbReference type="STRING" id="564608.C1MLJ1"/>
<feature type="domain" description="UDP-glucose:glycoprotein glucosyltransferase thioredoxin-like" evidence="13">
    <location>
        <begin position="852"/>
        <end position="1040"/>
    </location>
</feature>
<evidence type="ECO:0000313" key="16">
    <source>
        <dbReference type="Proteomes" id="UP000001876"/>
    </source>
</evidence>
<proteinExistence type="inferred from homology"/>
<dbReference type="OrthoDB" id="27683at2759"/>
<dbReference type="Pfam" id="PF18401">
    <property type="entry name" value="Thioredoxin_13"/>
    <property type="match status" value="1"/>
</dbReference>
<reference evidence="15 16" key="1">
    <citation type="journal article" date="2009" name="Science">
        <title>Green evolution and dynamic adaptations revealed by genomes of the marine picoeukaryotes Micromonas.</title>
        <authorList>
            <person name="Worden A.Z."/>
            <person name="Lee J.H."/>
            <person name="Mock T."/>
            <person name="Rouze P."/>
            <person name="Simmons M.P."/>
            <person name="Aerts A.L."/>
            <person name="Allen A.E."/>
            <person name="Cuvelier M.L."/>
            <person name="Derelle E."/>
            <person name="Everett M.V."/>
            <person name="Foulon E."/>
            <person name="Grimwood J."/>
            <person name="Gundlach H."/>
            <person name="Henrissat B."/>
            <person name="Napoli C."/>
            <person name="McDonald S.M."/>
            <person name="Parker M.S."/>
            <person name="Rombauts S."/>
            <person name="Salamov A."/>
            <person name="Von Dassow P."/>
            <person name="Badger J.H."/>
            <person name="Coutinho P.M."/>
            <person name="Demir E."/>
            <person name="Dubchak I."/>
            <person name="Gentemann C."/>
            <person name="Eikrem W."/>
            <person name="Gready J.E."/>
            <person name="John U."/>
            <person name="Lanier W."/>
            <person name="Lindquist E.A."/>
            <person name="Lucas S."/>
            <person name="Mayer K.F."/>
            <person name="Moreau H."/>
            <person name="Not F."/>
            <person name="Otillar R."/>
            <person name="Panaud O."/>
            <person name="Pangilinan J."/>
            <person name="Paulsen I."/>
            <person name="Piegu B."/>
            <person name="Poliakov A."/>
            <person name="Robbens S."/>
            <person name="Schmutz J."/>
            <person name="Toulza E."/>
            <person name="Wyss T."/>
            <person name="Zelensky A."/>
            <person name="Zhou K."/>
            <person name="Armbrust E.V."/>
            <person name="Bhattacharya D."/>
            <person name="Goodenough U.W."/>
            <person name="Van de Peer Y."/>
            <person name="Grigoriev I.V."/>
        </authorList>
    </citation>
    <scope>NUCLEOTIDE SEQUENCE [LARGE SCALE GENOMIC DNA]</scope>
    <source>
        <strain evidence="15 16">CCMP1545</strain>
    </source>
</reference>
<dbReference type="InterPro" id="IPR040497">
    <property type="entry name" value="Glyco_transf_24"/>
</dbReference>
<feature type="signal peptide" evidence="9">
    <location>
        <begin position="1"/>
        <end position="23"/>
    </location>
</feature>
<dbReference type="Gene3D" id="3.90.550.10">
    <property type="entry name" value="Spore Coat Polysaccharide Biosynthesis Protein SpsA, Chain A"/>
    <property type="match status" value="1"/>
</dbReference>
<dbReference type="InterPro" id="IPR040525">
    <property type="entry name" value="UGGT_TRXL_4"/>
</dbReference>
<dbReference type="Proteomes" id="UP000001876">
    <property type="component" value="Unassembled WGS sequence"/>
</dbReference>
<dbReference type="GO" id="GO:0051082">
    <property type="term" value="F:unfolded protein binding"/>
    <property type="evidence" value="ECO:0007669"/>
    <property type="project" value="TreeGrafter"/>
</dbReference>
<dbReference type="GO" id="GO:0003980">
    <property type="term" value="F:UDP-glucose:glycoprotein glucosyltransferase activity"/>
    <property type="evidence" value="ECO:0007669"/>
    <property type="project" value="InterPro"/>
</dbReference>
<dbReference type="Pfam" id="PF18402">
    <property type="entry name" value="Thioredoxin_14"/>
    <property type="match status" value="1"/>
</dbReference>
<gene>
    <name evidence="15" type="ORF">MICPUCDRAFT_55731</name>
</gene>
<protein>
    <submittedName>
        <fullName evidence="15">Glycosyltransferase family 24 protein</fullName>
    </submittedName>
</protein>
<dbReference type="PANTHER" id="PTHR11226:SF0">
    <property type="entry name" value="UDP-GLUCOSE:GLYCOPROTEIN GLUCOSYLTRANSFERASE"/>
    <property type="match status" value="1"/>
</dbReference>
<dbReference type="InterPro" id="IPR009448">
    <property type="entry name" value="UDP-g_GGtrans"/>
</dbReference>
<dbReference type="Pfam" id="PF06427">
    <property type="entry name" value="UDP-g_GGTase"/>
    <property type="match status" value="1"/>
</dbReference>
<organism evidence="16">
    <name type="scientific">Micromonas pusilla (strain CCMP1545)</name>
    <name type="common">Picoplanktonic green alga</name>
    <dbReference type="NCBI Taxonomy" id="564608"/>
    <lineage>
        <taxon>Eukaryota</taxon>
        <taxon>Viridiplantae</taxon>
        <taxon>Chlorophyta</taxon>
        <taxon>Mamiellophyceae</taxon>
        <taxon>Mamiellales</taxon>
        <taxon>Mamiellaceae</taxon>
        <taxon>Micromonas</taxon>
    </lineage>
</organism>
<keyword evidence="8" id="KW-0325">Glycoprotein</keyword>
<sequence>MTCWSAFACIHAIFFTCVIIVVAEESTSASKVVSVTLTTEWQLTLSPSHHTGHRFSKATSSLLEAAEFFADEGDDQYWAFVEDWNESGEKDCQGNVYEYLERRAASEETLKVLKLSLSVRNYSPRLEMFRSLWSSTITAVKRTDGEKETAGCCLVMVGDKFARTKEELASLLATTSSGTPTAGRQATRLDHIYPGKASIPSSRRIFDSTQVFTSIPIVTFYGAMGTPCFGHFHALLKSASAQGQVHYVHRPVIMNAECARKGCIGLGTHVDTIGIDGNVGRLHVVGYGVELAVKNMEYKASDDSIMNDIGALLLAPIASESHDSLAFEVVKGFNFSRLNYRYPELNRELTSFRHYLVGKTAEDETLKIWDIKDLGLQATQRILLADDPFQMMMDISQNFPSLASSLSRLDLDSTICAEIENNQKHVSPGSLFMSINSEPIELDTVDIFTLADKITSEIREAARFRDIGLGSTAVRELLRLRIAPPGSELNFPRLNLFDSTTVPIISFNKNIESDRNYAHWSPDIMQLMRHSQLGQVPPVRRNMFNVILILNLGQSNSWRLVDALHEYTRAGVPLRLAYVLVDDSEGDTVKELWNPTSFLTDFAEFEEKEELDINFPRGLSLGTVIGRAGNLILRRFGGEAQVDFVNEVANARGVMFPGNHFIPAVKSKVTWSLVQKAFTRIFIQWYSKVDSVDSDDLVAPDMTKVHSLIDAHVANILSLAGATESEPGAYLSEAKALIADKGVAAPSALVNGIYFTLDDAERLGAEMEQVVMHFVQQEANSIAEAVLSGVLSNEILDKYPGGIFGWLHRTAVAKNTPFIVDNVKYPPTYVEMRPPQDNSEGLLAYIENCDVKASKGNTLWVVADAGTRKGMDLIASACECAARTRADGESTNSRVAVLHPPGVVATHRARAVALVSRWKTGYYCGNYSTFLSEILSSDAPETIKSALSALGMEQYASDSGMDDEELNTLLEQQGNFVASLIGMDANDSSESGTDSIVIANGRVIQIPTGYHMDADDFALLISKESSARGATVRNILESHSPVIPVSSSFNIFDQYMIACSLVAIRQTKSVSRSQVRTLESLESKHSAVIVQGDGVVVMDAVLDPLSKEAQRIAPLFYVLRDALFPHISIRIILNPRRELMEIPIKSYFRYAAPNPSLDAIPRVHFSQLPHHQTLTAHLDVPEAWLVTTVVATYDLDNLKLSDLPEEQDTMDAEYRIEALLVTGYCSESGAKDPPRGTQLILGDAGTVVMSNLGYFQLPAAPGVFELSLRPGRSADMYVFAEHVESTNSDVLLTVKEEHSARDVTYSSVEIIVSSWQGMTTQISLQRRPGMEREDVLPIHRGKDKDGGLWNKIISKWRNAKRSRLETINVFSVASGHLYERFLKIMMLSVRRNTNNPVKFWFIKNWLSPQFKDILPHIAAKYGFEYELVTYKWPTWLHKQTEKQRIIWAYKLLFLDVLFPLTLNKVIFVDADQVVRSNLKELWEMDLRGAPYAYTPFCDNNPEMEGYRFWKHGFWQTHLAGKPYHISALYVVDLETFRHTAAGDKLRLIYETLSKDPSSLANLDQDLPNYAQHQVPIFTLPQQWLWCESWCGNDTKTAAKTIDLCNNPMTKEPKLIGAARIVEEWTSLDEEVRSFTKQLEEHLLADKYVFTPPVRALS</sequence>
<feature type="domain" description="UGGT thioredoxin-like" evidence="11">
    <location>
        <begin position="362"/>
        <end position="478"/>
    </location>
</feature>
<dbReference type="GO" id="GO:0036503">
    <property type="term" value="P:ERAD pathway"/>
    <property type="evidence" value="ECO:0007669"/>
    <property type="project" value="TreeGrafter"/>
</dbReference>
<dbReference type="OMA" id="RQTKTRF"/>
<keyword evidence="7" id="KW-0256">Endoplasmic reticulum</keyword>
<evidence type="ECO:0000259" key="12">
    <source>
        <dbReference type="Pfam" id="PF18402"/>
    </source>
</evidence>
<evidence type="ECO:0000256" key="4">
    <source>
        <dbReference type="ARBA" id="ARBA00006351"/>
    </source>
</evidence>
<accession>C1MLJ1</accession>
<dbReference type="PANTHER" id="PTHR11226">
    <property type="entry name" value="UDP-GLUCOSE GLYCOPROTEIN:GLUCOSYLTRANSFERASE"/>
    <property type="match status" value="1"/>
</dbReference>
<dbReference type="InterPro" id="IPR029044">
    <property type="entry name" value="Nucleotide-diphossugar_trans"/>
</dbReference>
<dbReference type="Pfam" id="PF18404">
    <property type="entry name" value="Glyco_transf_24"/>
    <property type="match status" value="1"/>
</dbReference>
<comment type="similarity">
    <text evidence="4">Belongs to the glycosyltransferase 8 family.</text>
</comment>
<evidence type="ECO:0000259" key="10">
    <source>
        <dbReference type="Pfam" id="PF18400"/>
    </source>
</evidence>
<dbReference type="KEGG" id="mpp:MICPUCDRAFT_55731"/>
<evidence type="ECO:0000256" key="7">
    <source>
        <dbReference type="ARBA" id="ARBA00022824"/>
    </source>
</evidence>
<keyword evidence="6 9" id="KW-0732">Signal</keyword>
<evidence type="ECO:0000256" key="5">
    <source>
        <dbReference type="ARBA" id="ARBA00022679"/>
    </source>
</evidence>
<keyword evidence="16" id="KW-1185">Reference proteome</keyword>
<evidence type="ECO:0000259" key="14">
    <source>
        <dbReference type="Pfam" id="PF18404"/>
    </source>
</evidence>
<evidence type="ECO:0000256" key="3">
    <source>
        <dbReference type="ARBA" id="ARBA00004922"/>
    </source>
</evidence>
<dbReference type="SUPFAM" id="SSF53448">
    <property type="entry name" value="Nucleotide-diphospho-sugar transferases"/>
    <property type="match status" value="1"/>
</dbReference>
<evidence type="ECO:0000256" key="9">
    <source>
        <dbReference type="SAM" id="SignalP"/>
    </source>
</evidence>
<dbReference type="InterPro" id="IPR040692">
    <property type="entry name" value="UGGT_TRXL_3"/>
</dbReference>
<feature type="domain" description="UGGT thioredoxin-like" evidence="12">
    <location>
        <begin position="505"/>
        <end position="793"/>
    </location>
</feature>
<dbReference type="GO" id="GO:0005788">
    <property type="term" value="C:endoplasmic reticulum lumen"/>
    <property type="evidence" value="ECO:0007669"/>
    <property type="project" value="UniProtKB-SubCell"/>
</dbReference>
<dbReference type="RefSeq" id="XP_003056175.1">
    <property type="nucleotide sequence ID" value="XM_003056129.1"/>
</dbReference>
<evidence type="ECO:0000313" key="15">
    <source>
        <dbReference type="EMBL" id="EEH59551.1"/>
    </source>
</evidence>
<feature type="domain" description="UGGT thioredoxin-like" evidence="10">
    <location>
        <begin position="58"/>
        <end position="256"/>
    </location>
</feature>
<evidence type="ECO:0000256" key="6">
    <source>
        <dbReference type="ARBA" id="ARBA00022729"/>
    </source>
</evidence>